<dbReference type="PANTHER" id="PTHR43393">
    <property type="entry name" value="CYTOKININ RIBOSIDE 5'-MONOPHOSPHATE PHOSPHORIBOHYDROLASE"/>
    <property type="match status" value="1"/>
</dbReference>
<organism evidence="6 7">
    <name type="scientific">Glaciecola petra</name>
    <dbReference type="NCBI Taxonomy" id="3075602"/>
    <lineage>
        <taxon>Bacteria</taxon>
        <taxon>Pseudomonadati</taxon>
        <taxon>Pseudomonadota</taxon>
        <taxon>Gammaproteobacteria</taxon>
        <taxon>Alteromonadales</taxon>
        <taxon>Alteromonadaceae</taxon>
        <taxon>Glaciecola</taxon>
    </lineage>
</organism>
<comment type="caution">
    <text evidence="6">The sequence shown here is derived from an EMBL/GenBank/DDBJ whole genome shotgun (WGS) entry which is preliminary data.</text>
</comment>
<dbReference type="InterPro" id="IPR021826">
    <property type="entry name" value="PpnN_C"/>
</dbReference>
<dbReference type="EC" id="3.2.2.4" evidence="2"/>
<dbReference type="Gene3D" id="3.30.1850.10">
    <property type="entry name" value="MoCo carrier protein-like"/>
    <property type="match status" value="1"/>
</dbReference>
<keyword evidence="7" id="KW-1185">Reference proteome</keyword>
<accession>A0ABU2ZN46</accession>
<dbReference type="SUPFAM" id="SSF102405">
    <property type="entry name" value="MCP/YpsA-like"/>
    <property type="match status" value="1"/>
</dbReference>
<dbReference type="RefSeq" id="WP_311367185.1">
    <property type="nucleotide sequence ID" value="NZ_JAVRHX010000001.1"/>
</dbReference>
<name>A0ABU2ZN46_9ALTE</name>
<evidence type="ECO:0000256" key="3">
    <source>
        <dbReference type="ARBA" id="ARBA00031983"/>
    </source>
</evidence>
<dbReference type="Pfam" id="PF03641">
    <property type="entry name" value="Lysine_decarbox"/>
    <property type="match status" value="1"/>
</dbReference>
<proteinExistence type="predicted"/>
<dbReference type="Gene3D" id="3.40.50.450">
    <property type="match status" value="1"/>
</dbReference>
<evidence type="ECO:0000313" key="6">
    <source>
        <dbReference type="EMBL" id="MDT0593681.1"/>
    </source>
</evidence>
<keyword evidence="6" id="KW-0326">Glycosidase</keyword>
<dbReference type="Proteomes" id="UP001253545">
    <property type="component" value="Unassembled WGS sequence"/>
</dbReference>
<evidence type="ECO:0000259" key="5">
    <source>
        <dbReference type="Pfam" id="PF14793"/>
    </source>
</evidence>
<dbReference type="InterPro" id="IPR049788">
    <property type="entry name" value="PpnN"/>
</dbReference>
<reference evidence="6 7" key="1">
    <citation type="submission" date="2023-09" db="EMBL/GenBank/DDBJ databases">
        <authorList>
            <person name="Rey-Velasco X."/>
        </authorList>
    </citation>
    <scope>NUCLEOTIDE SEQUENCE [LARGE SCALE GENOMIC DNA]</scope>
    <source>
        <strain evidence="6 7">P117</strain>
    </source>
</reference>
<evidence type="ECO:0000259" key="4">
    <source>
        <dbReference type="Pfam" id="PF11892"/>
    </source>
</evidence>
<dbReference type="PANTHER" id="PTHR43393:SF1">
    <property type="entry name" value="PYRIMIDINE_PURINE NUCLEOTIDE 5'-MONOPHOSPHATE NUCLEOSIDASE"/>
    <property type="match status" value="1"/>
</dbReference>
<dbReference type="GO" id="GO:0047405">
    <property type="term" value="F:pyrimidine-5'-nucleotide nucleosidase activity"/>
    <property type="evidence" value="ECO:0007669"/>
    <property type="project" value="UniProtKB-EC"/>
</dbReference>
<feature type="domain" description="Pyrimidine/purine nucleotide 5'-monophosphate nucleosidase C-terminal" evidence="4">
    <location>
        <begin position="340"/>
        <end position="457"/>
    </location>
</feature>
<protein>
    <recommendedName>
        <fullName evidence="3">AMP nucleosidase</fullName>
        <ecNumber evidence="2">3.2.2.4</ecNumber>
    </recommendedName>
    <alternativeName>
        <fullName evidence="3">AMP nucleosidase</fullName>
    </alternativeName>
</protein>
<feature type="domain" description="Pyrimidine/purine nucleotide 5'-monophosphate nucleosidase N-terminal" evidence="5">
    <location>
        <begin position="6"/>
        <end position="112"/>
    </location>
</feature>
<dbReference type="NCBIfam" id="NF038390">
    <property type="entry name" value="Nsidase_PpnN"/>
    <property type="match status" value="1"/>
</dbReference>
<evidence type="ECO:0000256" key="1">
    <source>
        <dbReference type="ARBA" id="ARBA00000274"/>
    </source>
</evidence>
<evidence type="ECO:0000313" key="7">
    <source>
        <dbReference type="Proteomes" id="UP001253545"/>
    </source>
</evidence>
<comment type="catalytic activity">
    <reaction evidence="1">
        <text>AMP + H2O = D-ribose 5-phosphate + adenine</text>
        <dbReference type="Rhea" id="RHEA:20129"/>
        <dbReference type="ChEBI" id="CHEBI:15377"/>
        <dbReference type="ChEBI" id="CHEBI:16708"/>
        <dbReference type="ChEBI" id="CHEBI:78346"/>
        <dbReference type="ChEBI" id="CHEBI:456215"/>
        <dbReference type="EC" id="3.2.2.4"/>
    </reaction>
</comment>
<dbReference type="Pfam" id="PF11892">
    <property type="entry name" value="PpnN_C"/>
    <property type="match status" value="1"/>
</dbReference>
<dbReference type="Pfam" id="PF14793">
    <property type="entry name" value="DUF4478"/>
    <property type="match status" value="1"/>
</dbReference>
<dbReference type="InterPro" id="IPR027820">
    <property type="entry name" value="PpnN_N"/>
</dbReference>
<dbReference type="InterPro" id="IPR031100">
    <property type="entry name" value="LOG_fam"/>
</dbReference>
<dbReference type="InterPro" id="IPR037153">
    <property type="entry name" value="PpnN-like_sf"/>
</dbReference>
<dbReference type="GO" id="GO:0008714">
    <property type="term" value="F:AMP nucleosidase activity"/>
    <property type="evidence" value="ECO:0007669"/>
    <property type="project" value="UniProtKB-EC"/>
</dbReference>
<keyword evidence="6" id="KW-0378">Hydrolase</keyword>
<gene>
    <name evidence="6" type="primary">ppnN</name>
    <name evidence="6" type="ORF">RM552_02340</name>
</gene>
<dbReference type="InterPro" id="IPR052341">
    <property type="entry name" value="LOG_family_nucleotidases"/>
</dbReference>
<dbReference type="EMBL" id="JAVRHX010000001">
    <property type="protein sequence ID" value="MDT0593681.1"/>
    <property type="molecule type" value="Genomic_DNA"/>
</dbReference>
<sequence>MTHKIQLNPVGWMSQLSQLEMHLLEKSATADLYKTFRNCCLAVLNSGIEQDDAEALFDQFKDFEVKLIRRERGVKIELINPPESAFINGKLITGVHEHIFAVLRDMLFMSSKHNFQLNAVSETINNPTQCNMTTHVVFDMLRHAEAIGNGEPANMIVCWGGHSIVPEEYQYTKEVGYHLGLRNFNICTGCGPGAMKGPMKGATIGHAKQRIRTGRYLGITEPSIIAAEPPNAINNELVIMPDIEKRLEAFVRLSHGIIIFPGGVGTAEELLYLLGLLLDEKNANQCIPLILTGPADRKAYFEAIDDFIGATLGKAAQEKYQIITGDAAKVANTLMDAREDVLNYRKQMGDSFNFNWTLHIPTDFQHTFAPTHANMSALDLSLDQPISTLVANLRKCFSGIVAGNVKAEGIREIKQHGPYELSGDAALMERMDTMLQSFVDQGRMKLNGSPYTPCYKVKK</sequence>
<evidence type="ECO:0000256" key="2">
    <source>
        <dbReference type="ARBA" id="ARBA00011985"/>
    </source>
</evidence>